<evidence type="ECO:0000256" key="10">
    <source>
        <dbReference type="RuleBase" id="RU351113"/>
    </source>
</evidence>
<feature type="transmembrane region" description="Helical" evidence="10">
    <location>
        <begin position="166"/>
        <end position="185"/>
    </location>
</feature>
<dbReference type="GO" id="GO:0005549">
    <property type="term" value="F:odorant binding"/>
    <property type="evidence" value="ECO:0007669"/>
    <property type="project" value="InterPro"/>
</dbReference>
<evidence type="ECO:0000256" key="9">
    <source>
        <dbReference type="ARBA" id="ARBA00023224"/>
    </source>
</evidence>
<evidence type="ECO:0000256" key="5">
    <source>
        <dbReference type="ARBA" id="ARBA00022725"/>
    </source>
</evidence>
<evidence type="ECO:0000313" key="12">
    <source>
        <dbReference type="Proteomes" id="UP001168821"/>
    </source>
</evidence>
<sequence length="381" mass="43528">MEDIIENSFGVNLILMRILNLYPPENPTLLYKLKAYCVFFVLLPPVPILGALYFLFEENLTTEELNENAFAVAQLGCQVTKFLPFVVNGTRIKNCILYFKSSEFKISVDKQQKIIDDCCWICRRNSTVFLVSITGGVIFFALKPLFSDKQQFPTDIWLPFEPKTDLRVFVVVYLYVFSGVAYAAFSCAAIDPLIAGLAGLAIGQLGVLKDNLQHMNGYTENSKTERKKFIREIIKKSVDQHNAILRFIFEYEACFSMSVFSQFMGSILVICFCCLQLSKLDPLSFNFIAMTTFLCLVLVQIYLYCYYGTMLFEESNSLTNAIYMGNWYECDIESKKSLTVLMERSKRPVTIKAGNLLEISIATFTTILRRSYSLLAVLRNF</sequence>
<dbReference type="PANTHER" id="PTHR21137">
    <property type="entry name" value="ODORANT RECEPTOR"/>
    <property type="match status" value="1"/>
</dbReference>
<protein>
    <recommendedName>
        <fullName evidence="10">Odorant receptor</fullName>
    </recommendedName>
</protein>
<keyword evidence="12" id="KW-1185">Reference proteome</keyword>
<evidence type="ECO:0000313" key="11">
    <source>
        <dbReference type="EMBL" id="KAJ3666958.1"/>
    </source>
</evidence>
<keyword evidence="2" id="KW-1003">Cell membrane</keyword>
<keyword evidence="6 10" id="KW-1133">Transmembrane helix</keyword>
<evidence type="ECO:0000256" key="4">
    <source>
        <dbReference type="ARBA" id="ARBA00022692"/>
    </source>
</evidence>
<feature type="transmembrane region" description="Helical" evidence="10">
    <location>
        <begin position="33"/>
        <end position="56"/>
    </location>
</feature>
<comment type="subcellular location">
    <subcellularLocation>
        <location evidence="1 10">Cell membrane</location>
        <topology evidence="1 10">Multi-pass membrane protein</topology>
    </subcellularLocation>
</comment>
<evidence type="ECO:0000256" key="6">
    <source>
        <dbReference type="ARBA" id="ARBA00022989"/>
    </source>
</evidence>
<evidence type="ECO:0000256" key="3">
    <source>
        <dbReference type="ARBA" id="ARBA00022606"/>
    </source>
</evidence>
<dbReference type="EMBL" id="JALNTZ010000001">
    <property type="protein sequence ID" value="KAJ3666958.1"/>
    <property type="molecule type" value="Genomic_DNA"/>
</dbReference>
<dbReference type="Pfam" id="PF02949">
    <property type="entry name" value="7tm_6"/>
    <property type="match status" value="1"/>
</dbReference>
<keyword evidence="7 10" id="KW-0472">Membrane</keyword>
<dbReference type="PANTHER" id="PTHR21137:SF35">
    <property type="entry name" value="ODORANT RECEPTOR 19A-RELATED"/>
    <property type="match status" value="1"/>
</dbReference>
<keyword evidence="9 10" id="KW-0807">Transducer</keyword>
<dbReference type="InterPro" id="IPR004117">
    <property type="entry name" value="7tm6_olfct_rcpt"/>
</dbReference>
<dbReference type="Proteomes" id="UP001168821">
    <property type="component" value="Unassembled WGS sequence"/>
</dbReference>
<feature type="transmembrane region" description="Helical" evidence="10">
    <location>
        <begin position="254"/>
        <end position="278"/>
    </location>
</feature>
<organism evidence="11 12">
    <name type="scientific">Zophobas morio</name>
    <dbReference type="NCBI Taxonomy" id="2755281"/>
    <lineage>
        <taxon>Eukaryota</taxon>
        <taxon>Metazoa</taxon>
        <taxon>Ecdysozoa</taxon>
        <taxon>Arthropoda</taxon>
        <taxon>Hexapoda</taxon>
        <taxon>Insecta</taxon>
        <taxon>Pterygota</taxon>
        <taxon>Neoptera</taxon>
        <taxon>Endopterygota</taxon>
        <taxon>Coleoptera</taxon>
        <taxon>Polyphaga</taxon>
        <taxon>Cucujiformia</taxon>
        <taxon>Tenebrionidae</taxon>
        <taxon>Zophobas</taxon>
    </lineage>
</organism>
<comment type="caution">
    <text evidence="10">Lacks conserved residue(s) required for the propagation of feature annotation.</text>
</comment>
<reference evidence="11" key="1">
    <citation type="journal article" date="2023" name="G3 (Bethesda)">
        <title>Whole genome assemblies of Zophobas morio and Tenebrio molitor.</title>
        <authorList>
            <person name="Kaur S."/>
            <person name="Stinson S.A."/>
            <person name="diCenzo G.C."/>
        </authorList>
    </citation>
    <scope>NUCLEOTIDE SEQUENCE</scope>
    <source>
        <strain evidence="11">QUZm001</strain>
    </source>
</reference>
<dbReference type="GO" id="GO:0007165">
    <property type="term" value="P:signal transduction"/>
    <property type="evidence" value="ECO:0007669"/>
    <property type="project" value="UniProtKB-KW"/>
</dbReference>
<dbReference type="GO" id="GO:0004984">
    <property type="term" value="F:olfactory receptor activity"/>
    <property type="evidence" value="ECO:0007669"/>
    <property type="project" value="InterPro"/>
</dbReference>
<accession>A0AA38J0H4</accession>
<comment type="caution">
    <text evidence="11">The sequence shown here is derived from an EMBL/GenBank/DDBJ whole genome shotgun (WGS) entry which is preliminary data.</text>
</comment>
<evidence type="ECO:0000256" key="8">
    <source>
        <dbReference type="ARBA" id="ARBA00023170"/>
    </source>
</evidence>
<evidence type="ECO:0000256" key="2">
    <source>
        <dbReference type="ARBA" id="ARBA00022475"/>
    </source>
</evidence>
<proteinExistence type="inferred from homology"/>
<evidence type="ECO:0000256" key="1">
    <source>
        <dbReference type="ARBA" id="ARBA00004651"/>
    </source>
</evidence>
<keyword evidence="8 10" id="KW-0675">Receptor</keyword>
<dbReference type="AlphaFoldDB" id="A0AA38J0H4"/>
<name>A0AA38J0H4_9CUCU</name>
<comment type="similarity">
    <text evidence="10">Belongs to the insect chemoreceptor superfamily. Heteromeric odorant receptor channel (TC 1.A.69) family.</text>
</comment>
<gene>
    <name evidence="11" type="ORF">Zmor_002376</name>
</gene>
<keyword evidence="4 10" id="KW-0812">Transmembrane</keyword>
<evidence type="ECO:0000256" key="7">
    <source>
        <dbReference type="ARBA" id="ARBA00023136"/>
    </source>
</evidence>
<dbReference type="GO" id="GO:0005886">
    <property type="term" value="C:plasma membrane"/>
    <property type="evidence" value="ECO:0007669"/>
    <property type="project" value="UniProtKB-SubCell"/>
</dbReference>
<keyword evidence="5 10" id="KW-0552">Olfaction</keyword>
<feature type="transmembrane region" description="Helical" evidence="10">
    <location>
        <begin position="284"/>
        <end position="307"/>
    </location>
</feature>
<keyword evidence="3 10" id="KW-0716">Sensory transduction</keyword>
<feature type="transmembrane region" description="Helical" evidence="10">
    <location>
        <begin position="128"/>
        <end position="146"/>
    </location>
</feature>